<evidence type="ECO:0000313" key="2">
    <source>
        <dbReference type="EMBL" id="KAF5664991.1"/>
    </source>
</evidence>
<dbReference type="Pfam" id="PF01370">
    <property type="entry name" value="Epimerase"/>
    <property type="match status" value="1"/>
</dbReference>
<keyword evidence="3" id="KW-1185">Reference proteome</keyword>
<dbReference type="Proteomes" id="UP000567885">
    <property type="component" value="Unassembled WGS sequence"/>
</dbReference>
<name>A0A8H5T5G8_FUSHE</name>
<reference evidence="2 3" key="1">
    <citation type="submission" date="2020-05" db="EMBL/GenBank/DDBJ databases">
        <title>Identification and distribution of gene clusters putatively required for synthesis of sphingolipid metabolism inhibitors in phylogenetically diverse species of the filamentous fungus Fusarium.</title>
        <authorList>
            <person name="Kim H.-S."/>
            <person name="Busman M."/>
            <person name="Brown D.W."/>
            <person name="Divon H."/>
            <person name="Uhlig S."/>
            <person name="Proctor R.H."/>
        </authorList>
    </citation>
    <scope>NUCLEOTIDE SEQUENCE [LARGE SCALE GENOMIC DNA]</scope>
    <source>
        <strain evidence="2 3">NRRL 20693</strain>
    </source>
</reference>
<dbReference type="SUPFAM" id="SSF51735">
    <property type="entry name" value="NAD(P)-binding Rossmann-fold domains"/>
    <property type="match status" value="1"/>
</dbReference>
<sequence>MSHLLSSRSSSTSSLSSAFSTSLTTPDTDSDVGSVGNNVSASSLTDRFILVTGGLGFIGSHTSVELLKAGYNVIIVDDLSNSFHSVLSKIRTLGEKHCAHYGRKLPTLHFHKLDYRSQAMRFLLESYSTLVPSFSEQAGESLKIESKISGVIHFAAFKSVSESIEKPFQYYRNNVCGLVDFVDLLGRHNIRKFVFSSSATVYGSKAAKGDRLREEDVVHHDTLYIDAFDNQTVVEPSVSGLTSPYGRSKYFCEAILADIAHADPSWRIVALRYFNPIGCDPSGLLGEDPKGIPTNLFPVITQVLTGSRSELDIFGTDWDTRDGTAVRDFIHVSDLARGHVAALSPDVDSPFRTFNLGTGNGTTVAEAVRSLEAASSQKIAINLAPRRVGDVGFCVAANDRAKKELGWTAKETIEQCAADLWNYVNQP</sequence>
<dbReference type="PANTHER" id="PTHR43725:SF3">
    <property type="entry name" value="UDP-GLUCOSE 4-EPIMERASE (EUROFUNG)"/>
    <property type="match status" value="1"/>
</dbReference>
<evidence type="ECO:0000313" key="3">
    <source>
        <dbReference type="Proteomes" id="UP000567885"/>
    </source>
</evidence>
<feature type="domain" description="NAD-dependent epimerase/dehydratase" evidence="1">
    <location>
        <begin position="49"/>
        <end position="357"/>
    </location>
</feature>
<proteinExistence type="predicted"/>
<protein>
    <submittedName>
        <fullName evidence="2">UDP-glucose 4-epimerase</fullName>
    </submittedName>
</protein>
<dbReference type="Gene3D" id="3.90.25.10">
    <property type="entry name" value="UDP-galactose 4-epimerase, domain 1"/>
    <property type="match status" value="1"/>
</dbReference>
<dbReference type="InterPro" id="IPR036291">
    <property type="entry name" value="NAD(P)-bd_dom_sf"/>
</dbReference>
<dbReference type="EMBL" id="JAAGWQ010000129">
    <property type="protein sequence ID" value="KAF5664991.1"/>
    <property type="molecule type" value="Genomic_DNA"/>
</dbReference>
<dbReference type="GO" id="GO:0003978">
    <property type="term" value="F:UDP-glucose 4-epimerase activity"/>
    <property type="evidence" value="ECO:0007669"/>
    <property type="project" value="TreeGrafter"/>
</dbReference>
<organism evidence="2 3">
    <name type="scientific">Fusarium heterosporum</name>
    <dbReference type="NCBI Taxonomy" id="42747"/>
    <lineage>
        <taxon>Eukaryota</taxon>
        <taxon>Fungi</taxon>
        <taxon>Dikarya</taxon>
        <taxon>Ascomycota</taxon>
        <taxon>Pezizomycotina</taxon>
        <taxon>Sordariomycetes</taxon>
        <taxon>Hypocreomycetidae</taxon>
        <taxon>Hypocreales</taxon>
        <taxon>Nectriaceae</taxon>
        <taxon>Fusarium</taxon>
        <taxon>Fusarium heterosporum species complex</taxon>
    </lineage>
</organism>
<comment type="caution">
    <text evidence="2">The sequence shown here is derived from an EMBL/GenBank/DDBJ whole genome shotgun (WGS) entry which is preliminary data.</text>
</comment>
<evidence type="ECO:0000259" key="1">
    <source>
        <dbReference type="Pfam" id="PF01370"/>
    </source>
</evidence>
<accession>A0A8H5T5G8</accession>
<dbReference type="GO" id="GO:0005996">
    <property type="term" value="P:monosaccharide metabolic process"/>
    <property type="evidence" value="ECO:0007669"/>
    <property type="project" value="TreeGrafter"/>
</dbReference>
<dbReference type="PANTHER" id="PTHR43725">
    <property type="entry name" value="UDP-GLUCOSE 4-EPIMERASE"/>
    <property type="match status" value="1"/>
</dbReference>
<gene>
    <name evidence="2" type="ORF">FHETE_6851</name>
</gene>
<dbReference type="GO" id="GO:0005829">
    <property type="term" value="C:cytosol"/>
    <property type="evidence" value="ECO:0007669"/>
    <property type="project" value="TreeGrafter"/>
</dbReference>
<dbReference type="InterPro" id="IPR001509">
    <property type="entry name" value="Epimerase_deHydtase"/>
</dbReference>
<dbReference type="FunFam" id="3.40.50.720:FF:000418">
    <property type="entry name" value="UDP-glucose 4-epimerase 5"/>
    <property type="match status" value="1"/>
</dbReference>
<dbReference type="AlphaFoldDB" id="A0A8H5T5G8"/>
<dbReference type="OrthoDB" id="9402762at2759"/>
<dbReference type="Gene3D" id="3.40.50.720">
    <property type="entry name" value="NAD(P)-binding Rossmann-like Domain"/>
    <property type="match status" value="1"/>
</dbReference>